<evidence type="ECO:0000313" key="1">
    <source>
        <dbReference type="EMBL" id="ANF59562.1"/>
    </source>
</evidence>
<dbReference type="KEGG" id="haa:A5892_08090"/>
<sequence>MAAVNNLQIHGFLSQTLLYTDRNHFFGADGNLSADYTELGLNASLRPSSRVLVAAQVMARRVGDSASDGSPQLDYGVVDYQPYTSASANAGFQIGRGKLPLGIYNQTRDVAFTRPGILLPQSIYFDRTRNLGLAADGVMTYVERRLSNGTLRFNFGVGVPLKDDDVERALGFQGHPTRIDPKASMISQLQYEHDGGRVVAAISTARVKADIEEIGGRRLDGEFYFQPIIFSAQYNAEHWNLTMEYALRKREFSGLSNPALNSQVTGESAYLQYTRLLSEDWRWLLRYDLAISDRDDRWGYRQSEVSGSPAYSAYARDWTTGLQWSVTPRLLLAAEYHYVTGTFWLTDRDDASKRWNLLLMQMTLRF</sequence>
<reference evidence="1 2" key="1">
    <citation type="submission" date="2016-04" db="EMBL/GenBank/DDBJ databases">
        <title>Complete Genome Sequence of Halotalea alkalilenta IHB B 13600.</title>
        <authorList>
            <person name="Swarnkar M.K."/>
            <person name="Sharma A."/>
            <person name="Kaushal K."/>
            <person name="Soni R."/>
            <person name="Rana S."/>
            <person name="Singh A.K."/>
            <person name="Gulati A."/>
        </authorList>
    </citation>
    <scope>NUCLEOTIDE SEQUENCE [LARGE SCALE GENOMIC DNA]</scope>
    <source>
        <strain evidence="1 2">IHB B 13600</strain>
    </source>
</reference>
<dbReference type="AlphaFoldDB" id="A0A172YK79"/>
<dbReference type="SUPFAM" id="SSF56935">
    <property type="entry name" value="Porins"/>
    <property type="match status" value="1"/>
</dbReference>
<protein>
    <recommendedName>
        <fullName evidence="3">Porin domain-containing protein</fullName>
    </recommendedName>
</protein>
<dbReference type="Proteomes" id="UP000077875">
    <property type="component" value="Chromosome"/>
</dbReference>
<name>A0A172YK79_9GAMM</name>
<dbReference type="STRING" id="376489.A5892_08090"/>
<organism evidence="1 2">
    <name type="scientific">Halotalea alkalilenta</name>
    <dbReference type="NCBI Taxonomy" id="376489"/>
    <lineage>
        <taxon>Bacteria</taxon>
        <taxon>Pseudomonadati</taxon>
        <taxon>Pseudomonadota</taxon>
        <taxon>Gammaproteobacteria</taxon>
        <taxon>Oceanospirillales</taxon>
        <taxon>Halomonadaceae</taxon>
        <taxon>Halotalea</taxon>
    </lineage>
</organism>
<evidence type="ECO:0000313" key="2">
    <source>
        <dbReference type="Proteomes" id="UP000077875"/>
    </source>
</evidence>
<proteinExistence type="predicted"/>
<dbReference type="EMBL" id="CP015243">
    <property type="protein sequence ID" value="ANF59562.1"/>
    <property type="molecule type" value="Genomic_DNA"/>
</dbReference>
<gene>
    <name evidence="1" type="ORF">A5892_08090</name>
</gene>
<keyword evidence="2" id="KW-1185">Reference proteome</keyword>
<accession>A0A172YK79</accession>
<evidence type="ECO:0008006" key="3">
    <source>
        <dbReference type="Google" id="ProtNLM"/>
    </source>
</evidence>